<reference evidence="4 5" key="1">
    <citation type="submission" date="2014-03" db="EMBL/GenBank/DDBJ databases">
        <title>Genomics of Bifidobacteria.</title>
        <authorList>
            <person name="Ventura M."/>
            <person name="Milani C."/>
            <person name="Lugli G.A."/>
        </authorList>
    </citation>
    <scope>NUCLEOTIDE SEQUENCE [LARGE SCALE GENOMIC DNA]</scope>
    <source>
        <strain evidence="4 5">LMG 21811</strain>
    </source>
</reference>
<keyword evidence="2" id="KW-0812">Transmembrane</keyword>
<feature type="compositionally biased region" description="Low complexity" evidence="1">
    <location>
        <begin position="280"/>
        <end position="297"/>
    </location>
</feature>
<protein>
    <recommendedName>
        <fullName evidence="3">TPM domain-containing protein</fullName>
    </recommendedName>
</protein>
<evidence type="ECO:0000256" key="2">
    <source>
        <dbReference type="SAM" id="Phobius"/>
    </source>
</evidence>
<feature type="transmembrane region" description="Helical" evidence="2">
    <location>
        <begin position="37"/>
        <end position="57"/>
    </location>
</feature>
<comment type="caution">
    <text evidence="4">The sequence shown here is derived from an EMBL/GenBank/DDBJ whole genome shotgun (WGS) entry which is preliminary data.</text>
</comment>
<feature type="compositionally biased region" description="Basic and acidic residues" evidence="1">
    <location>
        <begin position="249"/>
        <end position="278"/>
    </location>
</feature>
<organism evidence="4 5">
    <name type="scientific">Bifidobacterium ruminantium</name>
    <dbReference type="NCBI Taxonomy" id="78346"/>
    <lineage>
        <taxon>Bacteria</taxon>
        <taxon>Bacillati</taxon>
        <taxon>Actinomycetota</taxon>
        <taxon>Actinomycetes</taxon>
        <taxon>Bifidobacteriales</taxon>
        <taxon>Bifidobacteriaceae</taxon>
        <taxon>Bifidobacterium</taxon>
    </lineage>
</organism>
<gene>
    <name evidence="4" type="ORF">BRUM_1204</name>
</gene>
<dbReference type="InterPro" id="IPR007621">
    <property type="entry name" value="TPM_dom"/>
</dbReference>
<evidence type="ECO:0000256" key="1">
    <source>
        <dbReference type="SAM" id="MobiDB-lite"/>
    </source>
</evidence>
<evidence type="ECO:0000313" key="5">
    <source>
        <dbReference type="Proteomes" id="UP000029078"/>
    </source>
</evidence>
<accession>A0A087D1M4</accession>
<dbReference type="Pfam" id="PF04536">
    <property type="entry name" value="TPM_phosphatase"/>
    <property type="match status" value="1"/>
</dbReference>
<dbReference type="STRING" id="78346.BRUM_1204"/>
<evidence type="ECO:0000259" key="3">
    <source>
        <dbReference type="Pfam" id="PF04536"/>
    </source>
</evidence>
<proteinExistence type="predicted"/>
<evidence type="ECO:0000313" key="4">
    <source>
        <dbReference type="EMBL" id="KFI89424.1"/>
    </source>
</evidence>
<sequence length="297" mass="32309">MSSVNVCDGKTGVVVGEPANLWYNGVSWKCDGVRNRWNKAVCALIVAIFGLFAVLWITPAGYAADDDADLGVTATENITDTQNLLGSNVSEITDAINRTKKETGVTVRLVYLDSFNANGKPDKWVSDLLESLHPKPNTVMLAVASSDGNLVVAVSSNSEEWLRSKSTVDALSDAAQKPLMEKDPDWAKSATDMMAQITVQKKTSTSSKTVWLSVWILIGALVLLVIVLAVFHVLRRKGVISRRRKGRHSGHDVIDERERPVRAWDVDSKGKADNDHAEASTQDSESVQETSSEVSDA</sequence>
<dbReference type="Gene3D" id="3.10.310.50">
    <property type="match status" value="1"/>
</dbReference>
<dbReference type="eggNOG" id="ENOG5031Y3Y">
    <property type="taxonomic scope" value="Bacteria"/>
</dbReference>
<dbReference type="EMBL" id="JGZL01000008">
    <property type="protein sequence ID" value="KFI89424.1"/>
    <property type="molecule type" value="Genomic_DNA"/>
</dbReference>
<keyword evidence="2" id="KW-0472">Membrane</keyword>
<keyword evidence="5" id="KW-1185">Reference proteome</keyword>
<name>A0A087D1M4_BIFRU</name>
<feature type="domain" description="TPM" evidence="3">
    <location>
        <begin position="79"/>
        <end position="197"/>
    </location>
</feature>
<dbReference type="RefSeq" id="WP_026646411.1">
    <property type="nucleotide sequence ID" value="NZ_JGZL01000008.1"/>
</dbReference>
<feature type="region of interest" description="Disordered" evidence="1">
    <location>
        <begin position="245"/>
        <end position="297"/>
    </location>
</feature>
<keyword evidence="2" id="KW-1133">Transmembrane helix</keyword>
<feature type="transmembrane region" description="Helical" evidence="2">
    <location>
        <begin position="210"/>
        <end position="234"/>
    </location>
</feature>
<dbReference type="Proteomes" id="UP000029078">
    <property type="component" value="Unassembled WGS sequence"/>
</dbReference>
<dbReference type="AlphaFoldDB" id="A0A087D1M4"/>